<evidence type="ECO:0000256" key="4">
    <source>
        <dbReference type="ARBA" id="ARBA00022807"/>
    </source>
</evidence>
<evidence type="ECO:0000313" key="7">
    <source>
        <dbReference type="EMBL" id="MCX7444807.1"/>
    </source>
</evidence>
<comment type="caution">
    <text evidence="7">The sequence shown here is derived from an EMBL/GenBank/DDBJ whole genome shotgun (WGS) entry which is preliminary data.</text>
</comment>
<dbReference type="InterPro" id="IPR000064">
    <property type="entry name" value="NLP_P60_dom"/>
</dbReference>
<evidence type="ECO:0000313" key="8">
    <source>
        <dbReference type="Proteomes" id="UP001081709"/>
    </source>
</evidence>
<proteinExistence type="inferred from homology"/>
<dbReference type="PANTHER" id="PTHR47359">
    <property type="entry name" value="PEPTIDOGLYCAN DL-ENDOPEPTIDASE CWLO"/>
    <property type="match status" value="1"/>
</dbReference>
<keyword evidence="8" id="KW-1185">Reference proteome</keyword>
<dbReference type="Gene3D" id="3.90.1720.10">
    <property type="entry name" value="endopeptidase domain like (from Nostoc punctiforme)"/>
    <property type="match status" value="1"/>
</dbReference>
<keyword evidence="2" id="KW-0645">Protease</keyword>
<gene>
    <name evidence="7" type="ORF">OS125_06060</name>
</gene>
<dbReference type="Pfam" id="PF00877">
    <property type="entry name" value="NLPC_P60"/>
    <property type="match status" value="1"/>
</dbReference>
<evidence type="ECO:0000256" key="2">
    <source>
        <dbReference type="ARBA" id="ARBA00022670"/>
    </source>
</evidence>
<feature type="region of interest" description="Disordered" evidence="5">
    <location>
        <begin position="166"/>
        <end position="199"/>
    </location>
</feature>
<accession>A0ABT3WRF3</accession>
<dbReference type="InterPro" id="IPR051794">
    <property type="entry name" value="PG_Endopeptidase_C40"/>
</dbReference>
<evidence type="ECO:0000256" key="5">
    <source>
        <dbReference type="SAM" id="MobiDB-lite"/>
    </source>
</evidence>
<sequence length="310" mass="32634">MNTQVQMMTPLAPFAGVLDCVHRIAALLPPEIHAPDPGVTDVSSAPALAEMFSTDASVLVEETRSLTEDFGSFCVTTGTALMELRSARDDLITLATAAVREARPVIALLLTPNPAATMSALLRLTAISVATFTAVIGRIAQMEMALRPLAAKFRELAATETHLPRVVTPDGRPYTPVPVPGPAPSPPHPGCLDEPAPEAGRRAADAAVSMVGTPYVWGGSEPGGFDCSGLTTWAWRQAGVELPRLAEQQTVGRRISAGELAAGDLVVWNGHVAMYVGDGQIVEAGDPVALSPLRTTNSGMDFYGYWRPTG</sequence>
<dbReference type="RefSeq" id="WP_267186478.1">
    <property type="nucleotide sequence ID" value="NZ_JAPMKV010000003.1"/>
</dbReference>
<keyword evidence="4" id="KW-0788">Thiol protease</keyword>
<feature type="compositionally biased region" description="Pro residues" evidence="5">
    <location>
        <begin position="175"/>
        <end position="189"/>
    </location>
</feature>
<dbReference type="Proteomes" id="UP001081709">
    <property type="component" value="Unassembled WGS sequence"/>
</dbReference>
<dbReference type="InterPro" id="IPR038765">
    <property type="entry name" value="Papain-like_cys_pep_sf"/>
</dbReference>
<comment type="similarity">
    <text evidence="1">Belongs to the peptidase C40 family.</text>
</comment>
<keyword evidence="3" id="KW-0378">Hydrolase</keyword>
<dbReference type="PANTHER" id="PTHR47359:SF3">
    <property type="entry name" value="NLP_P60 DOMAIN-CONTAINING PROTEIN-RELATED"/>
    <property type="match status" value="1"/>
</dbReference>
<evidence type="ECO:0000259" key="6">
    <source>
        <dbReference type="PROSITE" id="PS51935"/>
    </source>
</evidence>
<evidence type="ECO:0000256" key="1">
    <source>
        <dbReference type="ARBA" id="ARBA00007074"/>
    </source>
</evidence>
<dbReference type="PROSITE" id="PS51935">
    <property type="entry name" value="NLPC_P60"/>
    <property type="match status" value="1"/>
</dbReference>
<dbReference type="SUPFAM" id="SSF54001">
    <property type="entry name" value="Cysteine proteinases"/>
    <property type="match status" value="1"/>
</dbReference>
<organism evidence="7 8">
    <name type="scientific">Corynebacterium pygosceleis</name>
    <dbReference type="NCBI Taxonomy" id="2800406"/>
    <lineage>
        <taxon>Bacteria</taxon>
        <taxon>Bacillati</taxon>
        <taxon>Actinomycetota</taxon>
        <taxon>Actinomycetes</taxon>
        <taxon>Mycobacteriales</taxon>
        <taxon>Corynebacteriaceae</taxon>
        <taxon>Corynebacterium</taxon>
    </lineage>
</organism>
<name>A0ABT3WRF3_9CORY</name>
<reference evidence="7" key="1">
    <citation type="submission" date="2022-11" db="EMBL/GenBank/DDBJ databases">
        <title>Corynebacterium sp. isolated from Penguins.</title>
        <authorList>
            <person name="Sedlar K."/>
            <person name="Svec P."/>
        </authorList>
    </citation>
    <scope>NUCLEOTIDE SEQUENCE</scope>
    <source>
        <strain evidence="7">P7003</strain>
    </source>
</reference>
<evidence type="ECO:0000256" key="3">
    <source>
        <dbReference type="ARBA" id="ARBA00022801"/>
    </source>
</evidence>
<protein>
    <submittedName>
        <fullName evidence="7">C40 family peptidase</fullName>
    </submittedName>
</protein>
<dbReference type="EMBL" id="JAPMKV010000003">
    <property type="protein sequence ID" value="MCX7444807.1"/>
    <property type="molecule type" value="Genomic_DNA"/>
</dbReference>
<feature type="domain" description="NlpC/P60" evidence="6">
    <location>
        <begin position="197"/>
        <end position="310"/>
    </location>
</feature>